<dbReference type="KEGG" id="csty:KN1_08040"/>
<proteinExistence type="predicted"/>
<organism evidence="1 2">
    <name type="scientific">Stygiolobus caldivivus</name>
    <dbReference type="NCBI Taxonomy" id="2824673"/>
    <lineage>
        <taxon>Archaea</taxon>
        <taxon>Thermoproteota</taxon>
        <taxon>Thermoprotei</taxon>
        <taxon>Sulfolobales</taxon>
        <taxon>Sulfolobaceae</taxon>
        <taxon>Stygiolobus</taxon>
    </lineage>
</organism>
<evidence type="ECO:0000313" key="2">
    <source>
        <dbReference type="Proteomes" id="UP000825123"/>
    </source>
</evidence>
<protein>
    <submittedName>
        <fullName evidence="1">Uncharacterized protein</fullName>
    </submittedName>
</protein>
<keyword evidence="2" id="KW-1185">Reference proteome</keyword>
<reference evidence="1 2" key="1">
    <citation type="submission" date="2021-04" db="EMBL/GenBank/DDBJ databases">
        <title>Complete genome sequence of Stygiolobus sp. KN-1.</title>
        <authorList>
            <person name="Nakamura K."/>
            <person name="Sakai H."/>
            <person name="Kurosawa N."/>
        </authorList>
    </citation>
    <scope>NUCLEOTIDE SEQUENCE [LARGE SCALE GENOMIC DNA]</scope>
    <source>
        <strain evidence="1 2">KN-1</strain>
    </source>
</reference>
<accession>A0A8D5U598</accession>
<dbReference type="EMBL" id="AP024597">
    <property type="protein sequence ID" value="BCU69507.1"/>
    <property type="molecule type" value="Genomic_DNA"/>
</dbReference>
<dbReference type="Proteomes" id="UP000825123">
    <property type="component" value="Chromosome"/>
</dbReference>
<name>A0A8D5U598_9CREN</name>
<gene>
    <name evidence="1" type="ORF">KN1_08040</name>
</gene>
<evidence type="ECO:0000313" key="1">
    <source>
        <dbReference type="EMBL" id="BCU69507.1"/>
    </source>
</evidence>
<dbReference type="AlphaFoldDB" id="A0A8D5U598"/>
<sequence>MLLGHQVSQRKSVNLGVYTLKFYRRKGKRPDQYLYIVTLIKDGKVVESGIFGDYKNAVIYAGQIFVRFR</sequence>